<dbReference type="EC" id="6.4.1.2" evidence="8"/>
<keyword evidence="4" id="KW-0092">Biotin</keyword>
<accession>A0A0D0KTM9</accession>
<evidence type="ECO:0000259" key="6">
    <source>
        <dbReference type="PROSITE" id="PS50975"/>
    </source>
</evidence>
<dbReference type="InterPro" id="IPR011761">
    <property type="entry name" value="ATP-grasp"/>
</dbReference>
<dbReference type="InterPro" id="IPR005482">
    <property type="entry name" value="Biotin_COase_C"/>
</dbReference>
<dbReference type="InterPro" id="IPR011054">
    <property type="entry name" value="Rudment_hybrid_motif"/>
</dbReference>
<dbReference type="Gene3D" id="3.30.470.20">
    <property type="entry name" value="ATP-grasp fold, B domain"/>
    <property type="match status" value="1"/>
</dbReference>
<dbReference type="SUPFAM" id="SSF51246">
    <property type="entry name" value="Rudiment single hybrid motif"/>
    <property type="match status" value="1"/>
</dbReference>
<comment type="caution">
    <text evidence="8">The sequence shown here is derived from an EMBL/GenBank/DDBJ whole genome shotgun (WGS) entry which is preliminary data.</text>
</comment>
<dbReference type="Proteomes" id="UP000035017">
    <property type="component" value="Unassembled WGS sequence"/>
</dbReference>
<dbReference type="NCBIfam" id="NF006367">
    <property type="entry name" value="PRK08591.1"/>
    <property type="match status" value="1"/>
</dbReference>
<gene>
    <name evidence="8" type="ORF">RU07_17545</name>
</gene>
<sequence length="460" mass="49610">MTIQRILIANRGEIAVRIIQTCRKLGIETVIAVSEADRDSLGARLATRTVCIGPAPSSLSYLKIEAIVSAATGTGCDAVHPGYGFLSENARLAEACADNGIIFIGPTADQILAVGDKLKARAHAQAAGVPVVPGGPVETLDEAKAMAIATGYPLLIKAVAGGGGRGMKRVNTPDELSAMVDMAMAEASAAFGDGRVYLERYVAAGRHVEVQVLGDGENVIHLGERDCSVQRRYQKVIEEAPAPDLSDEFRHAIHEAAVKFSRHLGYKSLGTVEFLVDCEREEFYFLEMNARIQVEHPVTEAITGLDLVEEQIRVADGNALRFGQEDITFDGYAIECRLNAESIDRDFQPSPGRITEVWFPAGLDIRVDTFVQAGSFVVPYYDSMIAKVIAKGRTRQEAIATLKDVMKSAVVNGVDTNRELHQVVLAHPAFAAGAIDTNFLTNLVNAGELAQALETMRRDC</sequence>
<keyword evidence="2 5" id="KW-0547">Nucleotide-binding</keyword>
<feature type="domain" description="ATP-grasp" evidence="6">
    <location>
        <begin position="121"/>
        <end position="316"/>
    </location>
</feature>
<evidence type="ECO:0000256" key="1">
    <source>
        <dbReference type="ARBA" id="ARBA00022598"/>
    </source>
</evidence>
<dbReference type="InterPro" id="IPR011764">
    <property type="entry name" value="Biotin_carboxylation_dom"/>
</dbReference>
<dbReference type="PANTHER" id="PTHR18866:SF33">
    <property type="entry name" value="METHYLCROTONOYL-COA CARBOXYLASE SUBUNIT ALPHA, MITOCHONDRIAL-RELATED"/>
    <property type="match status" value="1"/>
</dbReference>
<protein>
    <submittedName>
        <fullName evidence="8">Acetyl-CoA carboxylase</fullName>
        <ecNumber evidence="8">6.4.1.2</ecNumber>
    </submittedName>
</protein>
<dbReference type="PROSITE" id="PS00867">
    <property type="entry name" value="CPSASE_2"/>
    <property type="match status" value="1"/>
</dbReference>
<dbReference type="SUPFAM" id="SSF52440">
    <property type="entry name" value="PreATP-grasp domain"/>
    <property type="match status" value="1"/>
</dbReference>
<keyword evidence="3 5" id="KW-0067">ATP-binding</keyword>
<evidence type="ECO:0000256" key="3">
    <source>
        <dbReference type="ARBA" id="ARBA00022840"/>
    </source>
</evidence>
<dbReference type="GO" id="GO:0005524">
    <property type="term" value="F:ATP binding"/>
    <property type="evidence" value="ECO:0007669"/>
    <property type="project" value="UniProtKB-UniRule"/>
</dbReference>
<dbReference type="InterPro" id="IPR016185">
    <property type="entry name" value="PreATP-grasp_dom_sf"/>
</dbReference>
<dbReference type="Pfam" id="PF02786">
    <property type="entry name" value="CPSase_L_D2"/>
    <property type="match status" value="1"/>
</dbReference>
<organism evidence="8 9">
    <name type="scientific">Agrobacterium tumefaciens</name>
    <dbReference type="NCBI Taxonomy" id="358"/>
    <lineage>
        <taxon>Bacteria</taxon>
        <taxon>Pseudomonadati</taxon>
        <taxon>Pseudomonadota</taxon>
        <taxon>Alphaproteobacteria</taxon>
        <taxon>Hyphomicrobiales</taxon>
        <taxon>Rhizobiaceae</taxon>
        <taxon>Rhizobium/Agrobacterium group</taxon>
        <taxon>Agrobacterium</taxon>
        <taxon>Agrobacterium tumefaciens complex</taxon>
    </lineage>
</organism>
<dbReference type="InterPro" id="IPR050856">
    <property type="entry name" value="Biotin_carboxylase_complex"/>
</dbReference>
<dbReference type="InterPro" id="IPR005481">
    <property type="entry name" value="BC-like_N"/>
</dbReference>
<dbReference type="AlphaFoldDB" id="A0A0D0KTM9"/>
<evidence type="ECO:0000256" key="2">
    <source>
        <dbReference type="ARBA" id="ARBA00022741"/>
    </source>
</evidence>
<dbReference type="PROSITE" id="PS50979">
    <property type="entry name" value="BC"/>
    <property type="match status" value="1"/>
</dbReference>
<dbReference type="EMBL" id="JXQV01000021">
    <property type="protein sequence ID" value="KIQ00356.1"/>
    <property type="molecule type" value="Genomic_DNA"/>
</dbReference>
<proteinExistence type="predicted"/>
<evidence type="ECO:0000259" key="7">
    <source>
        <dbReference type="PROSITE" id="PS50979"/>
    </source>
</evidence>
<name>A0A0D0KTM9_AGRTU</name>
<dbReference type="PANTHER" id="PTHR18866">
    <property type="entry name" value="CARBOXYLASE:PYRUVATE/ACETYL-COA/PROPIONYL-COA CARBOXYLASE"/>
    <property type="match status" value="1"/>
</dbReference>
<dbReference type="Pfam" id="PF02785">
    <property type="entry name" value="Biotin_carb_C"/>
    <property type="match status" value="1"/>
</dbReference>
<dbReference type="InterPro" id="IPR005479">
    <property type="entry name" value="CPAse_ATP-bd"/>
</dbReference>
<keyword evidence="1 8" id="KW-0436">Ligase</keyword>
<dbReference type="GO" id="GO:0046872">
    <property type="term" value="F:metal ion binding"/>
    <property type="evidence" value="ECO:0007669"/>
    <property type="project" value="InterPro"/>
</dbReference>
<evidence type="ECO:0000313" key="9">
    <source>
        <dbReference type="Proteomes" id="UP000035017"/>
    </source>
</evidence>
<dbReference type="SMART" id="SM00878">
    <property type="entry name" value="Biotin_carb_C"/>
    <property type="match status" value="1"/>
</dbReference>
<feature type="domain" description="Biotin carboxylation" evidence="7">
    <location>
        <begin position="2"/>
        <end position="445"/>
    </location>
</feature>
<dbReference type="SUPFAM" id="SSF56059">
    <property type="entry name" value="Glutathione synthetase ATP-binding domain-like"/>
    <property type="match status" value="1"/>
</dbReference>
<evidence type="ECO:0000256" key="4">
    <source>
        <dbReference type="ARBA" id="ARBA00023267"/>
    </source>
</evidence>
<reference evidence="8 9" key="1">
    <citation type="submission" date="2014-12" db="EMBL/GenBank/DDBJ databases">
        <title>16Stimator: statistical estimation of ribosomal gene copy numbers from draft genome assemblies.</title>
        <authorList>
            <person name="Perisin M.A."/>
            <person name="Vetter M."/>
            <person name="Gilbert J.A."/>
            <person name="Bergelson J."/>
        </authorList>
    </citation>
    <scope>NUCLEOTIDE SEQUENCE [LARGE SCALE GENOMIC DNA]</scope>
    <source>
        <strain evidence="8 9">MEJ076</strain>
    </source>
</reference>
<dbReference type="Pfam" id="PF00289">
    <property type="entry name" value="Biotin_carb_N"/>
    <property type="match status" value="1"/>
</dbReference>
<evidence type="ECO:0000256" key="5">
    <source>
        <dbReference type="PROSITE-ProRule" id="PRU00409"/>
    </source>
</evidence>
<dbReference type="OrthoDB" id="9763189at2"/>
<dbReference type="PROSITE" id="PS50975">
    <property type="entry name" value="ATP_GRASP"/>
    <property type="match status" value="1"/>
</dbReference>
<dbReference type="GO" id="GO:0003989">
    <property type="term" value="F:acetyl-CoA carboxylase activity"/>
    <property type="evidence" value="ECO:0007669"/>
    <property type="project" value="UniProtKB-EC"/>
</dbReference>
<evidence type="ECO:0000313" key="8">
    <source>
        <dbReference type="EMBL" id="KIQ00356.1"/>
    </source>
</evidence>